<keyword evidence="3" id="KW-1185">Reference proteome</keyword>
<dbReference type="RefSeq" id="WP_344276541.1">
    <property type="nucleotide sequence ID" value="NZ_BAAAKV010000027.1"/>
</dbReference>
<accession>A0ABN1UYI8</accession>
<protein>
    <recommendedName>
        <fullName evidence="4">Peptidase</fullName>
    </recommendedName>
</protein>
<evidence type="ECO:0000313" key="2">
    <source>
        <dbReference type="EMBL" id="GAA1172781.1"/>
    </source>
</evidence>
<evidence type="ECO:0000256" key="1">
    <source>
        <dbReference type="SAM" id="MobiDB-lite"/>
    </source>
</evidence>
<feature type="region of interest" description="Disordered" evidence="1">
    <location>
        <begin position="188"/>
        <end position="212"/>
    </location>
</feature>
<dbReference type="Proteomes" id="UP001501371">
    <property type="component" value="Unassembled WGS sequence"/>
</dbReference>
<feature type="compositionally biased region" description="Low complexity" evidence="1">
    <location>
        <begin position="199"/>
        <end position="212"/>
    </location>
</feature>
<dbReference type="Gene3D" id="1.10.1780.10">
    <property type="entry name" value="Clp, N-terminal domain"/>
    <property type="match status" value="1"/>
</dbReference>
<organism evidence="2 3">
    <name type="scientific">Streptomyces hebeiensis</name>
    <dbReference type="NCBI Taxonomy" id="229486"/>
    <lineage>
        <taxon>Bacteria</taxon>
        <taxon>Bacillati</taxon>
        <taxon>Actinomycetota</taxon>
        <taxon>Actinomycetes</taxon>
        <taxon>Kitasatosporales</taxon>
        <taxon>Streptomycetaceae</taxon>
        <taxon>Streptomyces</taxon>
    </lineage>
</organism>
<gene>
    <name evidence="2" type="ORF">GCM10009654_32500</name>
</gene>
<comment type="caution">
    <text evidence="2">The sequence shown here is derived from an EMBL/GenBank/DDBJ whole genome shotgun (WGS) entry which is preliminary data.</text>
</comment>
<reference evidence="2 3" key="1">
    <citation type="journal article" date="2019" name="Int. J. Syst. Evol. Microbiol.">
        <title>The Global Catalogue of Microorganisms (GCM) 10K type strain sequencing project: providing services to taxonomists for standard genome sequencing and annotation.</title>
        <authorList>
            <consortium name="The Broad Institute Genomics Platform"/>
            <consortium name="The Broad Institute Genome Sequencing Center for Infectious Disease"/>
            <person name="Wu L."/>
            <person name="Ma J."/>
        </authorList>
    </citation>
    <scope>NUCLEOTIDE SEQUENCE [LARGE SCALE GENOMIC DNA]</scope>
    <source>
        <strain evidence="2 3">JCM 12696</strain>
    </source>
</reference>
<feature type="region of interest" description="Disordered" evidence="1">
    <location>
        <begin position="1"/>
        <end position="33"/>
    </location>
</feature>
<evidence type="ECO:0000313" key="3">
    <source>
        <dbReference type="Proteomes" id="UP001501371"/>
    </source>
</evidence>
<dbReference type="SUPFAM" id="SSF81923">
    <property type="entry name" value="Double Clp-N motif"/>
    <property type="match status" value="2"/>
</dbReference>
<dbReference type="EMBL" id="BAAAKV010000027">
    <property type="protein sequence ID" value="GAA1172781.1"/>
    <property type="molecule type" value="Genomic_DNA"/>
</dbReference>
<sequence length="212" mass="22527">MTRVGSPPAPAGLRASGRAQQPPRSRAHVEDDGRLTAELAAALSGARRRARRDGDGQIDTAHLLHSLLEADPEVRAALGGVGDTGGDAPVIRVLGYLVQRSIGYGLRWHGRVEDSGAVPVVRSRAGRTVAGWSPSAVAALGHAWEWASRRAEPRVHGLDVLAALAADHECRAVEVMERAGVDTRALAGRLQRASRRPSSRQVSSRQSSRQVS</sequence>
<name>A0ABN1UYI8_9ACTN</name>
<proteinExistence type="predicted"/>
<evidence type="ECO:0008006" key="4">
    <source>
        <dbReference type="Google" id="ProtNLM"/>
    </source>
</evidence>
<dbReference type="InterPro" id="IPR036628">
    <property type="entry name" value="Clp_N_dom_sf"/>
</dbReference>